<dbReference type="PANTHER" id="PTHR45726:SF3">
    <property type="entry name" value="LEUKOTRIENE A-4 HYDROLASE"/>
    <property type="match status" value="1"/>
</dbReference>
<dbReference type="Gene3D" id="1.25.40.320">
    <property type="entry name" value="Peptidase M1, leukotriene A4 hydrolase/aminopeptidase C-terminal domain"/>
    <property type="match status" value="1"/>
</dbReference>
<dbReference type="InterPro" id="IPR042097">
    <property type="entry name" value="Aminopeptidase_N-like_N_sf"/>
</dbReference>
<dbReference type="AlphaFoldDB" id="A0AAF0J0H8"/>
<accession>A0AAF0J0H8</accession>
<reference evidence="14" key="1">
    <citation type="submission" date="2023-03" db="EMBL/GenBank/DDBJ databases">
        <title>Mating type loci evolution in Malassezia.</title>
        <authorList>
            <person name="Coelho M.A."/>
        </authorList>
    </citation>
    <scope>NUCLEOTIDE SEQUENCE</scope>
    <source>
        <strain evidence="14">CBS 12830</strain>
    </source>
</reference>
<gene>
    <name evidence="14" type="primary">LAP2</name>
    <name evidence="14" type="ORF">MEQU1_003477</name>
</gene>
<dbReference type="GO" id="GO:0052381">
    <property type="term" value="F:tRNA dimethylallyltransferase activity"/>
    <property type="evidence" value="ECO:0007669"/>
    <property type="project" value="InterPro"/>
</dbReference>
<proteinExistence type="inferred from homology"/>
<evidence type="ECO:0000313" key="14">
    <source>
        <dbReference type="EMBL" id="WFD24772.1"/>
    </source>
</evidence>
<dbReference type="GO" id="GO:0008270">
    <property type="term" value="F:zinc ion binding"/>
    <property type="evidence" value="ECO:0007669"/>
    <property type="project" value="InterPro"/>
</dbReference>
<dbReference type="InterPro" id="IPR016024">
    <property type="entry name" value="ARM-type_fold"/>
</dbReference>
<dbReference type="GO" id="GO:0005829">
    <property type="term" value="C:cytosol"/>
    <property type="evidence" value="ECO:0007669"/>
    <property type="project" value="TreeGrafter"/>
</dbReference>
<dbReference type="GO" id="GO:0008033">
    <property type="term" value="P:tRNA processing"/>
    <property type="evidence" value="ECO:0007669"/>
    <property type="project" value="InterPro"/>
</dbReference>
<evidence type="ECO:0000256" key="8">
    <source>
        <dbReference type="ARBA" id="ARBA00023049"/>
    </source>
</evidence>
<feature type="compositionally biased region" description="Polar residues" evidence="12">
    <location>
        <begin position="1108"/>
        <end position="1118"/>
    </location>
</feature>
<dbReference type="Pfam" id="PF17900">
    <property type="entry name" value="Peptidase_M1_N"/>
    <property type="match status" value="1"/>
</dbReference>
<dbReference type="InterPro" id="IPR049980">
    <property type="entry name" value="LTA4H_cat"/>
</dbReference>
<dbReference type="Gene3D" id="1.10.20.140">
    <property type="match status" value="1"/>
</dbReference>
<evidence type="ECO:0000313" key="15">
    <source>
        <dbReference type="Proteomes" id="UP001214415"/>
    </source>
</evidence>
<dbReference type="GO" id="GO:0004177">
    <property type="term" value="F:aminopeptidase activity"/>
    <property type="evidence" value="ECO:0007669"/>
    <property type="project" value="TreeGrafter"/>
</dbReference>
<dbReference type="InterPro" id="IPR014782">
    <property type="entry name" value="Peptidase_M1_dom"/>
</dbReference>
<feature type="active site" description="Proton acceptor" evidence="9">
    <location>
        <position position="310"/>
    </location>
</feature>
<dbReference type="Gene3D" id="3.30.2010.30">
    <property type="match status" value="1"/>
</dbReference>
<keyword evidence="7 11" id="KW-0862">Zinc</keyword>
<dbReference type="EMBL" id="CP119906">
    <property type="protein sequence ID" value="WFD24772.1"/>
    <property type="molecule type" value="Genomic_DNA"/>
</dbReference>
<feature type="region of interest" description="Disordered" evidence="12">
    <location>
        <begin position="1098"/>
        <end position="1118"/>
    </location>
</feature>
<dbReference type="GO" id="GO:0006508">
    <property type="term" value="P:proteolysis"/>
    <property type="evidence" value="ECO:0007669"/>
    <property type="project" value="UniProtKB-KW"/>
</dbReference>
<keyword evidence="4" id="KW-0645">Protease</keyword>
<dbReference type="InterPro" id="IPR045357">
    <property type="entry name" value="Aminopeptidase_N-like_N"/>
</dbReference>
<dbReference type="FunFam" id="1.10.390.10:FF:000003">
    <property type="entry name" value="Leukotriene A(4) hydrolase"/>
    <property type="match status" value="1"/>
</dbReference>
<dbReference type="GO" id="GO:0004463">
    <property type="term" value="F:leukotriene-A4 hydrolase activity"/>
    <property type="evidence" value="ECO:0007669"/>
    <property type="project" value="UniProtKB-EC"/>
</dbReference>
<sequence length="1118" mass="126050">MSGQVWRAPAPDAVPAPVPPPIRDVHSYANVNELKPESLHLDWIIDWSNKRILGSVSHRLQALTEVSRAIFDTSFLAIESVSVDGHEAKFELGERRGPLGEPLYIDIGQRKAGDHVQVKINYATTNKCTALGWLSKEQTHTKKTPFLYSQCQAIHGRSMLPCMDSPSRKVTYTASVTSTIPVLMSALQEQAPQDAEDGAKVYTFRQPVAIPTYLLAIVGGLLEFRSLGPRTGVWAEPTDADKVQWEFEADAERFLTEAEKLVSPYSWTRYDSVVLPPSFPYGGMENANLTTLTPSLVCGDRSSTDVLLHELCHSWSGNLISCVNWESFWLNEGWTVYLERLLLQMVHADDNGPGHRGFSYIIGNKAMRDSLEGFADTPRFQRLIPVYRDGEDPDDAFSSIPYDKGANFLLYLERQVGGLENFVPYIKAYFHTFAGRSVSTEEWREHLFAFYAGNEKATKALHEVDWDAWLHGEGVELPVAMHYDESLAVEAFALADRWIHVIHSGDTAKFDKMDMDGWNTNQVVVFLEKLHAGPHVPAAIAQRLDEVYGLSTAANPEIRLRFYEVALEDKQGVYAKDAAEWGRMKYCRTIFKALHKVEPALAKQTFLANESFYHPIAATMIRKDILAHKAPHVVAVIGSTGTGKSQLAVELAEYVSARGLPAEAISADSMQTYCGLDVITNKASAAEMQNVPHHLMSFLPPGSEYDITQFVRDATRLCEGMQKRGTLPILVGGTTYYVQHFLFPGQLVSQAAPPLSALSPAMQARMEALPPDLRALWSEVIVVPTSEDLPLASNASQLWSLLHALDPASAQRWHYNDFRKVYRSLRILYESGKPQSAWLDAQDARDRERQRQDPRRRLLFWVWSARDILQARLDARIGKMVERGLLEEIQTLRAMAREQSPTTDYTRGIFQAIGTWLLLMTGYKEFDAYLTHRDQGSTHEEAQDLFDQAITSMQTATRRYAKRQTSWIRNQLVPEIQKARAAGEEVWLYLLDATDVSQWATQVREPAQRLLQTFLDGGSMPDPTQLSAAAAEQLQVEAKEGGRLERNRLVQCDVCTHNPSQPFLFRENERYKHEQSRTHRYALKRRTRDAYIAACKASGEAVRRERQAPSSTTENEKE</sequence>
<evidence type="ECO:0000256" key="4">
    <source>
        <dbReference type="ARBA" id="ARBA00022670"/>
    </source>
</evidence>
<feature type="binding site" evidence="10">
    <location>
        <begin position="280"/>
        <end position="285"/>
    </location>
    <ligand>
        <name>a peptide</name>
        <dbReference type="ChEBI" id="CHEBI:60466"/>
    </ligand>
</feature>
<dbReference type="InterPro" id="IPR027417">
    <property type="entry name" value="P-loop_NTPase"/>
</dbReference>
<feature type="binding site" evidence="11">
    <location>
        <position position="332"/>
    </location>
    <ligand>
        <name>Zn(2+)</name>
        <dbReference type="ChEBI" id="CHEBI:29105"/>
        <note>catalytic</note>
    </ligand>
</feature>
<dbReference type="SUPFAM" id="SSF63737">
    <property type="entry name" value="Leukotriene A4 hydrolase N-terminal domain"/>
    <property type="match status" value="1"/>
</dbReference>
<evidence type="ECO:0000256" key="7">
    <source>
        <dbReference type="ARBA" id="ARBA00022833"/>
    </source>
</evidence>
<evidence type="ECO:0000256" key="11">
    <source>
        <dbReference type="PIRSR" id="PIRSR634015-3"/>
    </source>
</evidence>
<dbReference type="InterPro" id="IPR015211">
    <property type="entry name" value="Peptidase_M1_C"/>
</dbReference>
<dbReference type="PRINTS" id="PR00756">
    <property type="entry name" value="ALADIPTASE"/>
</dbReference>
<dbReference type="SMART" id="SM01263">
    <property type="entry name" value="Leuk-A4-hydro_C"/>
    <property type="match status" value="1"/>
</dbReference>
<dbReference type="Pfam" id="PF01433">
    <property type="entry name" value="Peptidase_M1"/>
    <property type="match status" value="1"/>
</dbReference>
<dbReference type="SUPFAM" id="SSF55486">
    <property type="entry name" value="Metalloproteases ('zincins'), catalytic domain"/>
    <property type="match status" value="1"/>
</dbReference>
<dbReference type="FunFam" id="2.60.40.1730:FF:000004">
    <property type="entry name" value="Leukotriene A(4) hydrolase"/>
    <property type="match status" value="1"/>
</dbReference>
<keyword evidence="3" id="KW-0963">Cytoplasm</keyword>
<dbReference type="InterPro" id="IPR027268">
    <property type="entry name" value="Peptidase_M4/M1_CTD_sf"/>
</dbReference>
<comment type="subcellular location">
    <subcellularLocation>
        <location evidence="1">Cytoplasm</location>
    </subcellularLocation>
</comment>
<organism evidence="14 15">
    <name type="scientific">Malassezia equina</name>
    <dbReference type="NCBI Taxonomy" id="1381935"/>
    <lineage>
        <taxon>Eukaryota</taxon>
        <taxon>Fungi</taxon>
        <taxon>Dikarya</taxon>
        <taxon>Basidiomycota</taxon>
        <taxon>Ustilaginomycotina</taxon>
        <taxon>Malasseziomycetes</taxon>
        <taxon>Malasseziales</taxon>
        <taxon>Malasseziaceae</taxon>
        <taxon>Malassezia</taxon>
    </lineage>
</organism>
<keyword evidence="6 14" id="KW-0378">Hydrolase</keyword>
<evidence type="ECO:0000256" key="2">
    <source>
        <dbReference type="ARBA" id="ARBA00010136"/>
    </source>
</evidence>
<evidence type="ECO:0000256" key="1">
    <source>
        <dbReference type="ARBA" id="ARBA00004496"/>
    </source>
</evidence>
<dbReference type="PANTHER" id="PTHR45726">
    <property type="entry name" value="LEUKOTRIENE A-4 HYDROLASE"/>
    <property type="match status" value="1"/>
</dbReference>
<evidence type="ECO:0000256" key="5">
    <source>
        <dbReference type="ARBA" id="ARBA00022723"/>
    </source>
</evidence>
<dbReference type="HAMAP" id="MF_00185">
    <property type="entry name" value="IPP_trans"/>
    <property type="match status" value="1"/>
</dbReference>
<feature type="binding site" evidence="10">
    <location>
        <begin position="150"/>
        <end position="152"/>
    </location>
    <ligand>
        <name>a peptide</name>
        <dbReference type="ChEBI" id="CHEBI:60466"/>
    </ligand>
</feature>
<dbReference type="CDD" id="cd09599">
    <property type="entry name" value="M1_LTA4H"/>
    <property type="match status" value="1"/>
</dbReference>
<dbReference type="SUPFAM" id="SSF48371">
    <property type="entry name" value="ARM repeat"/>
    <property type="match status" value="1"/>
</dbReference>
<dbReference type="InterPro" id="IPR034015">
    <property type="entry name" value="M1_LTA4H"/>
</dbReference>
<evidence type="ECO:0000256" key="6">
    <source>
        <dbReference type="ARBA" id="ARBA00022801"/>
    </source>
</evidence>
<evidence type="ECO:0000259" key="13">
    <source>
        <dbReference type="SMART" id="SM01263"/>
    </source>
</evidence>
<dbReference type="InterPro" id="IPR038502">
    <property type="entry name" value="M1_LTA-4_hydro/amino_C_sf"/>
</dbReference>
<keyword evidence="15" id="KW-1185">Reference proteome</keyword>
<dbReference type="Pfam" id="PF01715">
    <property type="entry name" value="IPPT"/>
    <property type="match status" value="1"/>
</dbReference>
<dbReference type="Proteomes" id="UP001214415">
    <property type="component" value="Chromosome 7"/>
</dbReference>
<dbReference type="Gene3D" id="3.40.50.300">
    <property type="entry name" value="P-loop containing nucleotide triphosphate hydrolases"/>
    <property type="match status" value="1"/>
</dbReference>
<dbReference type="InterPro" id="IPR001930">
    <property type="entry name" value="Peptidase_M1"/>
</dbReference>
<name>A0AAF0J0H8_9BASI</name>
<dbReference type="FunFam" id="3.30.2010.30:FF:000001">
    <property type="entry name" value="Leukotriene A(4) hydrolase"/>
    <property type="match status" value="1"/>
</dbReference>
<protein>
    <submittedName>
        <fullName evidence="14">Leukotriene-A4 hydrolase</fullName>
        <ecNumber evidence="14">3.3.2.6</ecNumber>
    </submittedName>
</protein>
<dbReference type="GO" id="GO:0008237">
    <property type="term" value="F:metallopeptidase activity"/>
    <property type="evidence" value="ECO:0007669"/>
    <property type="project" value="UniProtKB-KW"/>
</dbReference>
<feature type="binding site" evidence="11">
    <location>
        <position position="313"/>
    </location>
    <ligand>
        <name>Zn(2+)</name>
        <dbReference type="ChEBI" id="CHEBI:29105"/>
        <note>catalytic</note>
    </ligand>
</feature>
<evidence type="ECO:0000256" key="3">
    <source>
        <dbReference type="ARBA" id="ARBA00022490"/>
    </source>
</evidence>
<keyword evidence="5 11" id="KW-0479">Metal-binding</keyword>
<feature type="domain" description="Peptidase M1 leukotriene A4 hydrolase/aminopeptidase C-terminal" evidence="13">
    <location>
        <begin position="486"/>
        <end position="625"/>
    </location>
</feature>
<evidence type="ECO:0000256" key="9">
    <source>
        <dbReference type="PIRSR" id="PIRSR634015-1"/>
    </source>
</evidence>
<feature type="binding site" evidence="11">
    <location>
        <position position="309"/>
    </location>
    <ligand>
        <name>Zn(2+)</name>
        <dbReference type="ChEBI" id="CHEBI:29105"/>
        <note>catalytic</note>
    </ligand>
</feature>
<dbReference type="Gene3D" id="2.60.40.1730">
    <property type="entry name" value="tricorn interacting facor f3 domain"/>
    <property type="match status" value="1"/>
</dbReference>
<dbReference type="SUPFAM" id="SSF52540">
    <property type="entry name" value="P-loop containing nucleoside triphosphate hydrolases"/>
    <property type="match status" value="1"/>
</dbReference>
<evidence type="ECO:0000256" key="10">
    <source>
        <dbReference type="PIRSR" id="PIRSR634015-2"/>
    </source>
</evidence>
<comment type="similarity">
    <text evidence="2">Belongs to the peptidase M1 family.</text>
</comment>
<feature type="active site" description="Proton donor" evidence="9">
    <location>
        <position position="402"/>
    </location>
</feature>
<feature type="binding site" evidence="10">
    <location>
        <begin position="583"/>
        <end position="585"/>
    </location>
    <ligand>
        <name>a peptide</name>
        <dbReference type="ChEBI" id="CHEBI:60466"/>
    </ligand>
</feature>
<dbReference type="InterPro" id="IPR018022">
    <property type="entry name" value="IPT"/>
</dbReference>
<dbReference type="EC" id="3.3.2.6" evidence="14"/>
<dbReference type="GO" id="GO:0004301">
    <property type="term" value="F:epoxide hydrolase activity"/>
    <property type="evidence" value="ECO:0007669"/>
    <property type="project" value="TreeGrafter"/>
</dbReference>
<dbReference type="Pfam" id="PF09127">
    <property type="entry name" value="Leuk-A4-hydro_C"/>
    <property type="match status" value="1"/>
</dbReference>
<evidence type="ECO:0000256" key="12">
    <source>
        <dbReference type="SAM" id="MobiDB-lite"/>
    </source>
</evidence>
<comment type="cofactor">
    <cofactor evidence="11">
        <name>Zn(2+)</name>
        <dbReference type="ChEBI" id="CHEBI:29105"/>
    </cofactor>
    <text evidence="11">Binds 1 zinc ion per subunit.</text>
</comment>
<keyword evidence="8" id="KW-0482">Metalloprotease</keyword>
<dbReference type="Gene3D" id="1.10.390.10">
    <property type="entry name" value="Neutral Protease Domain 2"/>
    <property type="match status" value="1"/>
</dbReference>